<feature type="domain" description="PhoU" evidence="9">
    <location>
        <begin position="124"/>
        <end position="208"/>
    </location>
</feature>
<dbReference type="NCBIfam" id="TIGR02135">
    <property type="entry name" value="phoU_full"/>
    <property type="match status" value="1"/>
</dbReference>
<keyword evidence="11" id="KW-1185">Reference proteome</keyword>
<dbReference type="PANTHER" id="PTHR42930">
    <property type="entry name" value="PHOSPHATE-SPECIFIC TRANSPORT SYSTEM ACCESSORY PROTEIN PHOU"/>
    <property type="match status" value="1"/>
</dbReference>
<dbReference type="SUPFAM" id="SSF109755">
    <property type="entry name" value="PhoU-like"/>
    <property type="match status" value="1"/>
</dbReference>
<evidence type="ECO:0000256" key="5">
    <source>
        <dbReference type="ARBA" id="ARBA00022490"/>
    </source>
</evidence>
<dbReference type="RefSeq" id="WP_097155991.1">
    <property type="nucleotide sequence ID" value="NZ_OBEL01000010.1"/>
</dbReference>
<protein>
    <recommendedName>
        <fullName evidence="8">Phosphate-specific transport system accessory protein PhoU</fullName>
    </recommendedName>
</protein>
<comment type="subcellular location">
    <subcellularLocation>
        <location evidence="1 8">Cytoplasm</location>
    </subcellularLocation>
</comment>
<proteinExistence type="inferred from homology"/>
<dbReference type="GO" id="GO:0005737">
    <property type="term" value="C:cytoplasm"/>
    <property type="evidence" value="ECO:0007669"/>
    <property type="project" value="UniProtKB-SubCell"/>
</dbReference>
<comment type="subunit">
    <text evidence="3 8">Homodimer.</text>
</comment>
<keyword evidence="4 8" id="KW-0813">Transport</keyword>
<evidence type="ECO:0000256" key="6">
    <source>
        <dbReference type="ARBA" id="ARBA00022592"/>
    </source>
</evidence>
<dbReference type="PIRSF" id="PIRSF003107">
    <property type="entry name" value="PhoU"/>
    <property type="match status" value="1"/>
</dbReference>
<evidence type="ECO:0000256" key="7">
    <source>
        <dbReference type="ARBA" id="ARBA00056181"/>
    </source>
</evidence>
<dbReference type="InterPro" id="IPR028366">
    <property type="entry name" value="PhoU"/>
</dbReference>
<feature type="domain" description="PhoU" evidence="9">
    <location>
        <begin position="20"/>
        <end position="108"/>
    </location>
</feature>
<gene>
    <name evidence="10" type="ORF">SAMN06265368_4735</name>
</gene>
<evidence type="ECO:0000256" key="3">
    <source>
        <dbReference type="ARBA" id="ARBA00011738"/>
    </source>
</evidence>
<keyword evidence="6 8" id="KW-0592">Phosphate transport</keyword>
<dbReference type="AlphaFoldDB" id="A0A285PNW6"/>
<dbReference type="Proteomes" id="UP000219439">
    <property type="component" value="Unassembled WGS sequence"/>
</dbReference>
<evidence type="ECO:0000256" key="4">
    <source>
        <dbReference type="ARBA" id="ARBA00022448"/>
    </source>
</evidence>
<reference evidence="10 11" key="1">
    <citation type="submission" date="2017-09" db="EMBL/GenBank/DDBJ databases">
        <authorList>
            <person name="Ehlers B."/>
            <person name="Leendertz F.H."/>
        </authorList>
    </citation>
    <scope>NUCLEOTIDE SEQUENCE [LARGE SCALE GENOMIC DNA]</scope>
    <source>
        <strain evidence="10 11">DSM 18289</strain>
    </source>
</reference>
<evidence type="ECO:0000313" key="11">
    <source>
        <dbReference type="Proteomes" id="UP000219439"/>
    </source>
</evidence>
<dbReference type="GO" id="GO:0006817">
    <property type="term" value="P:phosphate ion transport"/>
    <property type="evidence" value="ECO:0007669"/>
    <property type="project" value="UniProtKB-KW"/>
</dbReference>
<dbReference type="InterPro" id="IPR026022">
    <property type="entry name" value="PhoU_dom"/>
</dbReference>
<dbReference type="PANTHER" id="PTHR42930:SF3">
    <property type="entry name" value="PHOSPHATE-SPECIFIC TRANSPORT SYSTEM ACCESSORY PROTEIN PHOU"/>
    <property type="match status" value="1"/>
</dbReference>
<evidence type="ECO:0000313" key="10">
    <source>
        <dbReference type="EMBL" id="SNZ21611.1"/>
    </source>
</evidence>
<keyword evidence="5 8" id="KW-0963">Cytoplasm</keyword>
<dbReference type="GO" id="GO:0045936">
    <property type="term" value="P:negative regulation of phosphate metabolic process"/>
    <property type="evidence" value="ECO:0007669"/>
    <property type="project" value="InterPro"/>
</dbReference>
<dbReference type="GO" id="GO:0030643">
    <property type="term" value="P:intracellular phosphate ion homeostasis"/>
    <property type="evidence" value="ECO:0007669"/>
    <property type="project" value="InterPro"/>
</dbReference>
<sequence>MSDHIVTSYDEDLKELASKISEMGGRAERLVEDSIKALVLMDMAGAAEAVEKDVIINSMDQEIEEKAVLTIARRQPMAQDLREIVSALRISVDLERIADLGKNIARRTLALEGKNQPKQLVHGIEHMAELTLAQLRTILDAYTARDDMSAIAVWHKDREVDALYNSLFREFLTYMMEDPRNISFCTHLLFCAKNLERIGDHVTNIAETIYYLNTGLPLEDRQFKEDEHLDLD</sequence>
<comment type="similarity">
    <text evidence="2 8">Belongs to the PhoU family.</text>
</comment>
<dbReference type="Gene3D" id="1.20.58.220">
    <property type="entry name" value="Phosphate transport system protein phou homolog 2, domain 2"/>
    <property type="match status" value="1"/>
</dbReference>
<dbReference type="InterPro" id="IPR038078">
    <property type="entry name" value="PhoU-like_sf"/>
</dbReference>
<evidence type="ECO:0000259" key="9">
    <source>
        <dbReference type="Pfam" id="PF01895"/>
    </source>
</evidence>
<dbReference type="Pfam" id="PF01895">
    <property type="entry name" value="PhoU"/>
    <property type="match status" value="2"/>
</dbReference>
<name>A0A285PNW6_9HYPH</name>
<accession>A0A285PNW6</accession>
<dbReference type="FunFam" id="1.20.58.220:FF:000004">
    <property type="entry name" value="Phosphate-specific transport system accessory protein PhoU"/>
    <property type="match status" value="1"/>
</dbReference>
<organism evidence="10 11">
    <name type="scientific">Cohaesibacter gelatinilyticus</name>
    <dbReference type="NCBI Taxonomy" id="372072"/>
    <lineage>
        <taxon>Bacteria</taxon>
        <taxon>Pseudomonadati</taxon>
        <taxon>Pseudomonadota</taxon>
        <taxon>Alphaproteobacteria</taxon>
        <taxon>Hyphomicrobiales</taxon>
        <taxon>Cohaesibacteraceae</taxon>
    </lineage>
</organism>
<evidence type="ECO:0000256" key="1">
    <source>
        <dbReference type="ARBA" id="ARBA00004496"/>
    </source>
</evidence>
<dbReference type="EMBL" id="OBEL01000010">
    <property type="protein sequence ID" value="SNZ21611.1"/>
    <property type="molecule type" value="Genomic_DNA"/>
</dbReference>
<evidence type="ECO:0000256" key="2">
    <source>
        <dbReference type="ARBA" id="ARBA00008107"/>
    </source>
</evidence>
<dbReference type="OrthoDB" id="9814256at2"/>
<comment type="function">
    <text evidence="7 8">Plays a role in the regulation of phosphate uptake.</text>
</comment>
<evidence type="ECO:0000256" key="8">
    <source>
        <dbReference type="PIRNR" id="PIRNR003107"/>
    </source>
</evidence>